<reference evidence="3" key="3">
    <citation type="submission" date="2025-09" db="UniProtKB">
        <authorList>
            <consortium name="Ensembl"/>
        </authorList>
    </citation>
    <scope>IDENTIFICATION</scope>
</reference>
<dbReference type="PANTHER" id="PTHR23022">
    <property type="entry name" value="TRANSPOSABLE ELEMENT-RELATED"/>
    <property type="match status" value="1"/>
</dbReference>
<dbReference type="GO" id="GO:0003677">
    <property type="term" value="F:DNA binding"/>
    <property type="evidence" value="ECO:0007669"/>
    <property type="project" value="InterPro"/>
</dbReference>
<dbReference type="Pfam" id="PF13358">
    <property type="entry name" value="DDE_3"/>
    <property type="match status" value="1"/>
</dbReference>
<name>A0AAY5F1C5_ELEEL</name>
<evidence type="ECO:0000313" key="4">
    <source>
        <dbReference type="Proteomes" id="UP000314983"/>
    </source>
</evidence>
<dbReference type="GO" id="GO:0006313">
    <property type="term" value="P:DNA transposition"/>
    <property type="evidence" value="ECO:0007669"/>
    <property type="project" value="InterPro"/>
</dbReference>
<feature type="domain" description="Transposase Tc1-like" evidence="1">
    <location>
        <begin position="78"/>
        <end position="141"/>
    </location>
</feature>
<dbReference type="AlphaFoldDB" id="A0AAY5F1C5"/>
<dbReference type="Ensembl" id="ENSEEET00000058458.1">
    <property type="protein sequence ID" value="ENSEEEP00000062817.1"/>
    <property type="gene ID" value="ENSEEEG00000025113.1"/>
</dbReference>
<dbReference type="SUPFAM" id="SSF46689">
    <property type="entry name" value="Homeodomain-like"/>
    <property type="match status" value="1"/>
</dbReference>
<dbReference type="InterPro" id="IPR038717">
    <property type="entry name" value="Tc1-like_DDE_dom"/>
</dbReference>
<proteinExistence type="predicted"/>
<dbReference type="Pfam" id="PF01498">
    <property type="entry name" value="HTH_Tnp_Tc3_2"/>
    <property type="match status" value="1"/>
</dbReference>
<dbReference type="PANTHER" id="PTHR23022:SF134">
    <property type="entry name" value="TRANSPOSABLE ELEMENT TC1 TRANSPOSASE"/>
    <property type="match status" value="1"/>
</dbReference>
<organism evidence="3 4">
    <name type="scientific">Electrophorus electricus</name>
    <name type="common">Electric eel</name>
    <name type="synonym">Gymnotus electricus</name>
    <dbReference type="NCBI Taxonomy" id="8005"/>
    <lineage>
        <taxon>Eukaryota</taxon>
        <taxon>Metazoa</taxon>
        <taxon>Chordata</taxon>
        <taxon>Craniata</taxon>
        <taxon>Vertebrata</taxon>
        <taxon>Euteleostomi</taxon>
        <taxon>Actinopterygii</taxon>
        <taxon>Neopterygii</taxon>
        <taxon>Teleostei</taxon>
        <taxon>Ostariophysi</taxon>
        <taxon>Gymnotiformes</taxon>
        <taxon>Gymnotoidei</taxon>
        <taxon>Gymnotidae</taxon>
        <taxon>Electrophorus</taxon>
    </lineage>
</organism>
<reference evidence="3" key="2">
    <citation type="submission" date="2025-08" db="UniProtKB">
        <authorList>
            <consortium name="Ensembl"/>
        </authorList>
    </citation>
    <scope>IDENTIFICATION</scope>
</reference>
<dbReference type="InterPro" id="IPR052338">
    <property type="entry name" value="Transposase_5"/>
</dbReference>
<protein>
    <recommendedName>
        <fullName evidence="5">Transposase Tc1-like domain-containing protein</fullName>
    </recommendedName>
</protein>
<dbReference type="Proteomes" id="UP000314983">
    <property type="component" value="Chromosome 8"/>
</dbReference>
<dbReference type="GeneTree" id="ENSGT01150000286933"/>
<accession>A0AAY5F1C5</accession>
<dbReference type="InterPro" id="IPR002492">
    <property type="entry name" value="Transposase_Tc1-like"/>
</dbReference>
<evidence type="ECO:0000313" key="3">
    <source>
        <dbReference type="Ensembl" id="ENSEEEP00000062817.1"/>
    </source>
</evidence>
<feature type="domain" description="Tc1-like transposase DDE" evidence="2">
    <location>
        <begin position="151"/>
        <end position="295"/>
    </location>
</feature>
<reference evidence="3 4" key="1">
    <citation type="submission" date="2020-05" db="EMBL/GenBank/DDBJ databases">
        <title>Electrophorus electricus (electric eel) genome, fEleEle1, primary haplotype.</title>
        <authorList>
            <person name="Myers G."/>
            <person name="Meyer A."/>
            <person name="Fedrigo O."/>
            <person name="Formenti G."/>
            <person name="Rhie A."/>
            <person name="Tracey A."/>
            <person name="Sims Y."/>
            <person name="Jarvis E.D."/>
        </authorList>
    </citation>
    <scope>NUCLEOTIDE SEQUENCE [LARGE SCALE GENOMIC DNA]</scope>
</reference>
<dbReference type="GO" id="GO:0015074">
    <property type="term" value="P:DNA integration"/>
    <property type="evidence" value="ECO:0007669"/>
    <property type="project" value="InterPro"/>
</dbReference>
<sequence length="346" mass="40194">MGLKRDLTDFEKGMIVGARRSGLSVAKTVKLFGFSKAAISRVYNEWARTQNTSSKRMLCGRRPLVDERGRLWVAQALTINRQFTVEQLTSEYNCEVQRPISLNTMRRTLACMGYNSRRPRRVPLLSIVNRQRRLQWAKTHQQWTVDDWKKVVWSDESQFQLHHHNGRARVWRKQHEAMDPSFMVKNVEMDEGCVKIWGMLSWHALGSLIPVDENLEAPAYLNILGDQVHPFMTIMYPKGDGYFQQDNTSCHGATSVCEWFEEHSSEMSIMTWPPQSPDISPVEHLWDELEHSMCRRECPPSNLEQLREALISAWSSLTPEHYRNHIESLPRQVAAIIRAKGGPTWY</sequence>
<dbReference type="InterPro" id="IPR036397">
    <property type="entry name" value="RNaseH_sf"/>
</dbReference>
<dbReference type="InterPro" id="IPR009057">
    <property type="entry name" value="Homeodomain-like_sf"/>
</dbReference>
<evidence type="ECO:0000259" key="2">
    <source>
        <dbReference type="Pfam" id="PF13358"/>
    </source>
</evidence>
<evidence type="ECO:0000259" key="1">
    <source>
        <dbReference type="Pfam" id="PF01498"/>
    </source>
</evidence>
<dbReference type="Gene3D" id="3.30.420.10">
    <property type="entry name" value="Ribonuclease H-like superfamily/Ribonuclease H"/>
    <property type="match status" value="1"/>
</dbReference>
<evidence type="ECO:0008006" key="5">
    <source>
        <dbReference type="Google" id="ProtNLM"/>
    </source>
</evidence>
<gene>
    <name evidence="3" type="primary">NIPSNAP2</name>
</gene>
<keyword evidence="4" id="KW-1185">Reference proteome</keyword>